<dbReference type="PANTHER" id="PTHR42709:SF6">
    <property type="entry name" value="UNDECAPRENYL PHOSPHATE TRANSPORTER A"/>
    <property type="match status" value="1"/>
</dbReference>
<evidence type="ECO:0000313" key="10">
    <source>
        <dbReference type="EMBL" id="MFC3982338.1"/>
    </source>
</evidence>
<dbReference type="Proteomes" id="UP001595698">
    <property type="component" value="Unassembled WGS sequence"/>
</dbReference>
<keyword evidence="4 8" id="KW-0812">Transmembrane</keyword>
<organism evidence="10 11">
    <name type="scientific">Streptosporangium jomthongense</name>
    <dbReference type="NCBI Taxonomy" id="1193683"/>
    <lineage>
        <taxon>Bacteria</taxon>
        <taxon>Bacillati</taxon>
        <taxon>Actinomycetota</taxon>
        <taxon>Actinomycetes</taxon>
        <taxon>Streptosporangiales</taxon>
        <taxon>Streptosporangiaceae</taxon>
        <taxon>Streptosporangium</taxon>
    </lineage>
</organism>
<evidence type="ECO:0000256" key="7">
    <source>
        <dbReference type="SAM" id="MobiDB-lite"/>
    </source>
</evidence>
<dbReference type="InterPro" id="IPR032816">
    <property type="entry name" value="VTT_dom"/>
</dbReference>
<evidence type="ECO:0000256" key="6">
    <source>
        <dbReference type="ARBA" id="ARBA00023136"/>
    </source>
</evidence>
<gene>
    <name evidence="10" type="ORF">ACFOYY_19495</name>
</gene>
<sequence length="226" mass="23220">MLLDTLGQLDPFLVGAVLLALLTLDGSLLIGTVVPGDAAIVVAGTALTGPAEIAVAALAGVVGCFLGSTGGWLIGRRYGSRVRHSRAGRWIGERRWNRAERVAMSEGGGPALAASYFLPLVNGLTPVLAGSLGVPYRRFIRWAVPGSALWVTTYLTLGSVAGTFAREHQHLLVPIAACAAVLAVGLFVIVRRSRAARAAVSPAAEATAVSGPAGSPEPESAARPPR</sequence>
<evidence type="ECO:0000256" key="4">
    <source>
        <dbReference type="ARBA" id="ARBA00022692"/>
    </source>
</evidence>
<feature type="transmembrane region" description="Helical" evidence="8">
    <location>
        <begin position="12"/>
        <end position="33"/>
    </location>
</feature>
<dbReference type="Pfam" id="PF09335">
    <property type="entry name" value="VTT_dom"/>
    <property type="match status" value="1"/>
</dbReference>
<protein>
    <submittedName>
        <fullName evidence="10">DedA family protein</fullName>
    </submittedName>
</protein>
<name>A0ABV8F4D7_9ACTN</name>
<dbReference type="RefSeq" id="WP_362775513.1">
    <property type="nucleotide sequence ID" value="NZ_JBHSBC010000019.1"/>
</dbReference>
<feature type="transmembrane region" description="Helical" evidence="8">
    <location>
        <begin position="171"/>
        <end position="190"/>
    </location>
</feature>
<proteinExistence type="inferred from homology"/>
<dbReference type="PANTHER" id="PTHR42709">
    <property type="entry name" value="ALKALINE PHOSPHATASE LIKE PROTEIN"/>
    <property type="match status" value="1"/>
</dbReference>
<comment type="caution">
    <text evidence="10">The sequence shown here is derived from an EMBL/GenBank/DDBJ whole genome shotgun (WGS) entry which is preliminary data.</text>
</comment>
<evidence type="ECO:0000256" key="5">
    <source>
        <dbReference type="ARBA" id="ARBA00022989"/>
    </source>
</evidence>
<evidence type="ECO:0000256" key="2">
    <source>
        <dbReference type="ARBA" id="ARBA00010792"/>
    </source>
</evidence>
<dbReference type="EMBL" id="JBHSBC010000019">
    <property type="protein sequence ID" value="MFC3982338.1"/>
    <property type="molecule type" value="Genomic_DNA"/>
</dbReference>
<feature type="compositionally biased region" description="Low complexity" evidence="7">
    <location>
        <begin position="200"/>
        <end position="210"/>
    </location>
</feature>
<evidence type="ECO:0000256" key="3">
    <source>
        <dbReference type="ARBA" id="ARBA00022475"/>
    </source>
</evidence>
<reference evidence="11" key="1">
    <citation type="journal article" date="2019" name="Int. J. Syst. Evol. Microbiol.">
        <title>The Global Catalogue of Microorganisms (GCM) 10K type strain sequencing project: providing services to taxonomists for standard genome sequencing and annotation.</title>
        <authorList>
            <consortium name="The Broad Institute Genomics Platform"/>
            <consortium name="The Broad Institute Genome Sequencing Center for Infectious Disease"/>
            <person name="Wu L."/>
            <person name="Ma J."/>
        </authorList>
    </citation>
    <scope>NUCLEOTIDE SEQUENCE [LARGE SCALE GENOMIC DNA]</scope>
    <source>
        <strain evidence="11">TBRC 7912</strain>
    </source>
</reference>
<feature type="domain" description="VTT" evidence="9">
    <location>
        <begin position="35"/>
        <end position="159"/>
    </location>
</feature>
<feature type="transmembrane region" description="Helical" evidence="8">
    <location>
        <begin position="147"/>
        <end position="165"/>
    </location>
</feature>
<accession>A0ABV8F4D7</accession>
<feature type="transmembrane region" description="Helical" evidence="8">
    <location>
        <begin position="53"/>
        <end position="74"/>
    </location>
</feature>
<keyword evidence="3" id="KW-1003">Cell membrane</keyword>
<comment type="subcellular location">
    <subcellularLocation>
        <location evidence="1">Cell membrane</location>
        <topology evidence="1">Multi-pass membrane protein</topology>
    </subcellularLocation>
</comment>
<dbReference type="InterPro" id="IPR051311">
    <property type="entry name" value="DedA_domain"/>
</dbReference>
<keyword evidence="5 8" id="KW-1133">Transmembrane helix</keyword>
<keyword evidence="6 8" id="KW-0472">Membrane</keyword>
<evidence type="ECO:0000256" key="8">
    <source>
        <dbReference type="SAM" id="Phobius"/>
    </source>
</evidence>
<feature type="region of interest" description="Disordered" evidence="7">
    <location>
        <begin position="200"/>
        <end position="226"/>
    </location>
</feature>
<evidence type="ECO:0000256" key="1">
    <source>
        <dbReference type="ARBA" id="ARBA00004651"/>
    </source>
</evidence>
<comment type="similarity">
    <text evidence="2">Belongs to the DedA family.</text>
</comment>
<evidence type="ECO:0000259" key="9">
    <source>
        <dbReference type="Pfam" id="PF09335"/>
    </source>
</evidence>
<evidence type="ECO:0000313" key="11">
    <source>
        <dbReference type="Proteomes" id="UP001595698"/>
    </source>
</evidence>
<keyword evidence="11" id="KW-1185">Reference proteome</keyword>